<proteinExistence type="inferred from homology"/>
<dbReference type="GO" id="GO:0004497">
    <property type="term" value="F:monooxygenase activity"/>
    <property type="evidence" value="ECO:0007669"/>
    <property type="project" value="UniProtKB-KW"/>
</dbReference>
<evidence type="ECO:0000256" key="2">
    <source>
        <dbReference type="ARBA" id="ARBA00010139"/>
    </source>
</evidence>
<dbReference type="RefSeq" id="WP_083082655.1">
    <property type="nucleotide sequence ID" value="NZ_JAACYR010000091.1"/>
</dbReference>
<feature type="region of interest" description="Disordered" evidence="4">
    <location>
        <begin position="1"/>
        <end position="22"/>
    </location>
</feature>
<dbReference type="PANTHER" id="PTHR43872">
    <property type="entry name" value="MONOOXYGENASE, PUTATIVE (AFU_ORTHOLOGUE AFUA_8G02570)-RELATED"/>
    <property type="match status" value="1"/>
</dbReference>
<comment type="similarity">
    <text evidence="2">Belongs to the FAD-binding monooxygenase family.</text>
</comment>
<evidence type="ECO:0000256" key="4">
    <source>
        <dbReference type="SAM" id="MobiDB-lite"/>
    </source>
</evidence>
<accession>A0A7K3LGC0</accession>
<evidence type="ECO:0000256" key="1">
    <source>
        <dbReference type="ARBA" id="ARBA00001974"/>
    </source>
</evidence>
<dbReference type="PANTHER" id="PTHR43872:SF1">
    <property type="entry name" value="MONOOXYGENASE, PUTATIVE (AFU_ORTHOLOGUE AFUA_8G02570)-RELATED"/>
    <property type="match status" value="1"/>
</dbReference>
<evidence type="ECO:0000256" key="3">
    <source>
        <dbReference type="ARBA" id="ARBA00023033"/>
    </source>
</evidence>
<sequence>MTTTSRTVAALDPGAPSHHPDSPDVEILIVGAGLTGLGFASRLKMQIPERSVLIVDAHQEVGGTWHLFRYPGIRSDSDLITYGYQYKPWTKEKAIAPGSEIKDYLIETVEEFGLADRMRLGTRVESLAWSSTESLWTVTLRDVASGQPDTLRARWIVSGTGYFDHAGGYRPTWEGEEHFDGTLVHAQQWPEGLDYTDKRVVVIGSGATAVTLLPALAEKAELVTMLQRSPSYILPLPAKDVVFNLLRRFMPVGWAFRATRQANIQRLRAIVSLSRHCPRLVRSLIRRVNKAFLPSGFDVDTHLNPSYKPWEQRMCFVPDGDLYGAVKRGRATIVTDTIERFVPDGIELASGQFLAADIVVAATGLKLLPFGGIEVSVDGESVDWSDTVTYKSVMLSGLPNFFFGFGYTNNSWTLRIDLASDYLARLLEFMDRHGFDTVVPQFTDVAAERELILDDLTSNYVRRSVGAFPRQVKDGPWMFKSHYRFDLERLAGPIDDGTLRFARSAVRPRLTVAGGAA</sequence>
<evidence type="ECO:0000313" key="5">
    <source>
        <dbReference type="EMBL" id="NDJ91388.1"/>
    </source>
</evidence>
<comment type="caution">
    <text evidence="5">The sequence shown here is derived from an EMBL/GenBank/DDBJ whole genome shotgun (WGS) entry which is preliminary data.</text>
</comment>
<dbReference type="InterPro" id="IPR036188">
    <property type="entry name" value="FAD/NAD-bd_sf"/>
</dbReference>
<dbReference type="SUPFAM" id="SSF51905">
    <property type="entry name" value="FAD/NAD(P)-binding domain"/>
    <property type="match status" value="1"/>
</dbReference>
<dbReference type="OrthoDB" id="5168853at2"/>
<keyword evidence="3" id="KW-0503">Monooxygenase</keyword>
<dbReference type="Proteomes" id="UP000466523">
    <property type="component" value="Unassembled WGS sequence"/>
</dbReference>
<keyword evidence="3" id="KW-0560">Oxidoreductase</keyword>
<dbReference type="Gene3D" id="3.50.50.60">
    <property type="entry name" value="FAD/NAD(P)-binding domain"/>
    <property type="match status" value="2"/>
</dbReference>
<dbReference type="Pfam" id="PF13738">
    <property type="entry name" value="Pyr_redox_3"/>
    <property type="match status" value="1"/>
</dbReference>
<dbReference type="AlphaFoldDB" id="A0A7K3LGC0"/>
<evidence type="ECO:0000313" key="6">
    <source>
        <dbReference type="Proteomes" id="UP000466523"/>
    </source>
</evidence>
<comment type="cofactor">
    <cofactor evidence="1">
        <name>FAD</name>
        <dbReference type="ChEBI" id="CHEBI:57692"/>
    </cofactor>
</comment>
<reference evidence="5 6" key="1">
    <citation type="submission" date="2020-01" db="EMBL/GenBank/DDBJ databases">
        <authorList>
            <person name="Sanchez-Estrada R."/>
            <person name="Gonzalez-Y-Merchand J.A."/>
            <person name="Rivera-Gutierrez S."/>
        </authorList>
    </citation>
    <scope>NUCLEOTIDE SEQUENCE [LARGE SCALE GENOMIC DNA]</scope>
    <source>
        <strain evidence="5 6">CST 7247</strain>
    </source>
</reference>
<name>A0A7K3LGC0_9MYCO</name>
<organism evidence="5 6">
    <name type="scientific">Mycolicibacter kumamotonensis</name>
    <dbReference type="NCBI Taxonomy" id="354243"/>
    <lineage>
        <taxon>Bacteria</taxon>
        <taxon>Bacillati</taxon>
        <taxon>Actinomycetota</taxon>
        <taxon>Actinomycetes</taxon>
        <taxon>Mycobacteriales</taxon>
        <taxon>Mycobacteriaceae</taxon>
        <taxon>Mycolicibacter</taxon>
    </lineage>
</organism>
<protein>
    <submittedName>
        <fullName evidence="5">NAD(P)/FAD-dependent oxidoreductase</fullName>
    </submittedName>
</protein>
<dbReference type="EMBL" id="JAACYR010000091">
    <property type="protein sequence ID" value="NDJ91388.1"/>
    <property type="molecule type" value="Genomic_DNA"/>
</dbReference>
<gene>
    <name evidence="5" type="ORF">GWR20_19950</name>
</gene>
<dbReference type="InterPro" id="IPR051820">
    <property type="entry name" value="FAD-binding_MO"/>
</dbReference>